<sequence length="165" mass="18198">QQHAAEAANDTNAKRQDLGLVWFTGEIFKWNMLMERIMHECIKKLLSNIDPPEEKDIESLSPLMMTVDGLLDHKKAIRNMNAYFARMSTMLNSPMAAQAAAEQSRQAQQASKKMNDLLCGGSRGDCDRNQLGGNGLSAARGASAPPCVHQKPVTVSQPRALCHYD</sequence>
<reference evidence="2" key="2">
    <citation type="journal article" date="2018" name="Mol. Plant Microbe Interact.">
        <title>Genome sequence resources for the wheat stripe rust pathogen (Puccinia striiformis f. sp. tritici) and the barley stripe rust pathogen (Puccinia striiformis f. sp. hordei).</title>
        <authorList>
            <person name="Xia C."/>
            <person name="Wang M."/>
            <person name="Yin C."/>
            <person name="Cornejo O.E."/>
            <person name="Hulbert S.H."/>
            <person name="Chen X."/>
        </authorList>
    </citation>
    <scope>NUCLEOTIDE SEQUENCE [LARGE SCALE GENOMIC DNA]</scope>
    <source>
        <strain evidence="2">93-210</strain>
    </source>
</reference>
<evidence type="ECO:0000313" key="1">
    <source>
        <dbReference type="EMBL" id="KAI7944920.1"/>
    </source>
</evidence>
<evidence type="ECO:0000313" key="2">
    <source>
        <dbReference type="Proteomes" id="UP001060170"/>
    </source>
</evidence>
<keyword evidence="2" id="KW-1185">Reference proteome</keyword>
<dbReference type="EMBL" id="CM045874">
    <property type="protein sequence ID" value="KAI7944920.1"/>
    <property type="molecule type" value="Genomic_DNA"/>
</dbReference>
<gene>
    <name evidence="1" type="ORF">MJO28_010615</name>
</gene>
<reference evidence="2" key="1">
    <citation type="journal article" date="2018" name="BMC Genomics">
        <title>Genomic insights into host adaptation between the wheat stripe rust pathogen (Puccinia striiformis f. sp. tritici) and the barley stripe rust pathogen (Puccinia striiformis f. sp. hordei).</title>
        <authorList>
            <person name="Xia C."/>
            <person name="Wang M."/>
            <person name="Yin C."/>
            <person name="Cornejo O.E."/>
            <person name="Hulbert S.H."/>
            <person name="Chen X."/>
        </authorList>
    </citation>
    <scope>NUCLEOTIDE SEQUENCE [LARGE SCALE GENOMIC DNA]</scope>
    <source>
        <strain evidence="2">93-210</strain>
    </source>
</reference>
<proteinExistence type="predicted"/>
<protein>
    <submittedName>
        <fullName evidence="1">Uncharacterized protein</fullName>
    </submittedName>
</protein>
<feature type="non-terminal residue" evidence="1">
    <location>
        <position position="1"/>
    </location>
</feature>
<organism evidence="1 2">
    <name type="scientific">Puccinia striiformis f. sp. tritici</name>
    <dbReference type="NCBI Taxonomy" id="168172"/>
    <lineage>
        <taxon>Eukaryota</taxon>
        <taxon>Fungi</taxon>
        <taxon>Dikarya</taxon>
        <taxon>Basidiomycota</taxon>
        <taxon>Pucciniomycotina</taxon>
        <taxon>Pucciniomycetes</taxon>
        <taxon>Pucciniales</taxon>
        <taxon>Pucciniaceae</taxon>
        <taxon>Puccinia</taxon>
    </lineage>
</organism>
<comment type="caution">
    <text evidence="1">The sequence shown here is derived from an EMBL/GenBank/DDBJ whole genome shotgun (WGS) entry which is preliminary data.</text>
</comment>
<dbReference type="Proteomes" id="UP001060170">
    <property type="component" value="Chromosome 10"/>
</dbReference>
<accession>A0ACC0E758</accession>
<reference evidence="1 2" key="3">
    <citation type="journal article" date="2022" name="Microbiol. Spectr.">
        <title>Folding features and dynamics of 3D genome architecture in plant fungal pathogens.</title>
        <authorList>
            <person name="Xia C."/>
        </authorList>
    </citation>
    <scope>NUCLEOTIDE SEQUENCE [LARGE SCALE GENOMIC DNA]</scope>
    <source>
        <strain evidence="1 2">93-210</strain>
    </source>
</reference>
<name>A0ACC0E758_9BASI</name>